<sequence length="167" mass="16815">MITTTQRSPRRAGWLAVAGVATLILAGCAPAQEPPGGAPAADGPLHTASTSLGEIIVDGAGMTAYVFDEDVADSGESSCSGSCARLWPAITTDSTTPEVEGVTGTVGTIDAAGGVKQVTINGHPLYTYVGDGAPGDTTGQGYDGTWWVVDASGTKITEAPPTEDRGY</sequence>
<keyword evidence="1" id="KW-0732">Signal</keyword>
<accession>A0ABP7FPP8</accession>
<dbReference type="RefSeq" id="WP_344755515.1">
    <property type="nucleotide sequence ID" value="NZ_BAABAE010000003.1"/>
</dbReference>
<organism evidence="2 3">
    <name type="scientific">Leifsonella bigeumensis</name>
    <dbReference type="NCBI Taxonomy" id="433643"/>
    <lineage>
        <taxon>Bacteria</taxon>
        <taxon>Bacillati</taxon>
        <taxon>Actinomycetota</taxon>
        <taxon>Actinomycetes</taxon>
        <taxon>Micrococcales</taxon>
        <taxon>Microbacteriaceae</taxon>
        <taxon>Leifsonella</taxon>
    </lineage>
</organism>
<dbReference type="PANTHER" id="PTHR39335">
    <property type="entry name" value="BLL4220 PROTEIN"/>
    <property type="match status" value="1"/>
</dbReference>
<keyword evidence="3" id="KW-1185">Reference proteome</keyword>
<dbReference type="PROSITE" id="PS51257">
    <property type="entry name" value="PROKAR_LIPOPROTEIN"/>
    <property type="match status" value="1"/>
</dbReference>
<dbReference type="Pfam" id="PF03640">
    <property type="entry name" value="Lipoprotein_15"/>
    <property type="match status" value="2"/>
</dbReference>
<evidence type="ECO:0000313" key="2">
    <source>
        <dbReference type="EMBL" id="GAA3741110.1"/>
    </source>
</evidence>
<evidence type="ECO:0008006" key="4">
    <source>
        <dbReference type="Google" id="ProtNLM"/>
    </source>
</evidence>
<evidence type="ECO:0000256" key="1">
    <source>
        <dbReference type="SAM" id="SignalP"/>
    </source>
</evidence>
<comment type="caution">
    <text evidence="2">The sequence shown here is derived from an EMBL/GenBank/DDBJ whole genome shotgun (WGS) entry which is preliminary data.</text>
</comment>
<dbReference type="Proteomes" id="UP001501004">
    <property type="component" value="Unassembled WGS sequence"/>
</dbReference>
<name>A0ABP7FPP8_9MICO</name>
<gene>
    <name evidence="2" type="ORF">GCM10022239_16040</name>
</gene>
<reference evidence="3" key="1">
    <citation type="journal article" date="2019" name="Int. J. Syst. Evol. Microbiol.">
        <title>The Global Catalogue of Microorganisms (GCM) 10K type strain sequencing project: providing services to taxonomists for standard genome sequencing and annotation.</title>
        <authorList>
            <consortium name="The Broad Institute Genomics Platform"/>
            <consortium name="The Broad Institute Genome Sequencing Center for Infectious Disease"/>
            <person name="Wu L."/>
            <person name="Ma J."/>
        </authorList>
    </citation>
    <scope>NUCLEOTIDE SEQUENCE [LARGE SCALE GENOMIC DNA]</scope>
    <source>
        <strain evidence="3">JCM 16949</strain>
    </source>
</reference>
<protein>
    <recommendedName>
        <fullName evidence="4">Lipoprotein with Yx(FWY)xxD motif</fullName>
    </recommendedName>
</protein>
<proteinExistence type="predicted"/>
<feature type="signal peptide" evidence="1">
    <location>
        <begin position="1"/>
        <end position="31"/>
    </location>
</feature>
<dbReference type="EMBL" id="BAABAE010000003">
    <property type="protein sequence ID" value="GAA3741110.1"/>
    <property type="molecule type" value="Genomic_DNA"/>
</dbReference>
<evidence type="ECO:0000313" key="3">
    <source>
        <dbReference type="Proteomes" id="UP001501004"/>
    </source>
</evidence>
<dbReference type="InterPro" id="IPR005297">
    <property type="entry name" value="Lipoprotein_repeat"/>
</dbReference>
<feature type="chain" id="PRO_5046256718" description="Lipoprotein with Yx(FWY)xxD motif" evidence="1">
    <location>
        <begin position="32"/>
        <end position="167"/>
    </location>
</feature>
<dbReference type="PANTHER" id="PTHR39335:SF1">
    <property type="entry name" value="BLL4220 PROTEIN"/>
    <property type="match status" value="1"/>
</dbReference>